<dbReference type="EMBL" id="DTGG01000127">
    <property type="protein sequence ID" value="HFZ09311.1"/>
    <property type="molecule type" value="Genomic_DNA"/>
</dbReference>
<protein>
    <recommendedName>
        <fullName evidence="2">Phage portal protein</fullName>
    </recommendedName>
</protein>
<dbReference type="InterPro" id="IPR056909">
    <property type="entry name" value="SU10_portal"/>
</dbReference>
<dbReference type="Pfam" id="PF23899">
    <property type="entry name" value="SU10_portal"/>
    <property type="match status" value="1"/>
</dbReference>
<gene>
    <name evidence="1" type="ORF">ENV41_04180</name>
</gene>
<accession>A0A7V3N4R9</accession>
<evidence type="ECO:0000313" key="1">
    <source>
        <dbReference type="EMBL" id="HFZ09311.1"/>
    </source>
</evidence>
<dbReference type="AlphaFoldDB" id="A0A7V3N4R9"/>
<proteinExistence type="predicted"/>
<evidence type="ECO:0008006" key="2">
    <source>
        <dbReference type="Google" id="ProtNLM"/>
    </source>
</evidence>
<reference evidence="1" key="1">
    <citation type="journal article" date="2020" name="mSystems">
        <title>Genome- and Community-Level Interaction Insights into Carbon Utilization and Element Cycling Functions of Hydrothermarchaeota in Hydrothermal Sediment.</title>
        <authorList>
            <person name="Zhou Z."/>
            <person name="Liu Y."/>
            <person name="Xu W."/>
            <person name="Pan J."/>
            <person name="Luo Z.H."/>
            <person name="Li M."/>
        </authorList>
    </citation>
    <scope>NUCLEOTIDE SEQUENCE [LARGE SCALE GENOMIC DNA]</scope>
    <source>
        <strain evidence="1">SpSt-757</strain>
    </source>
</reference>
<sequence>MSRPSNDDTVNKVETLWKQLEDARFRYTRQWYINWAFYENNHFVWWRKSTQTVDRVNPPKGTVLRAIPKARRQVEGVQNLILSAEPRWVIIPDEQTEDADEVAKRVNQFLQEGWQHWNIRALLDEMVLYSLIYPYSVLGVGFDSIKDDIYVDVYDAFDIALPLNIKDIEEAPYIIKTTIMTKADLDANPNFSNTSKIVYDNRLAASQMKEARLSDKFAAFKPQYEEFQTVIVKEAWIKEKTKDGVRMRVITVAGGQKLREEVYDMHQYPFVLYKPFSGPVYQPAFIEKLIPLNKSLDVFVSQIENFTNVMVRGRYLKQKMATISRLVNEDGEIVEYDTVPPQPMEIPTLPNFLFVHTNNLEKWVEESGTSTAALGKVPRGVRAYKAIESLKQSDFANLRVPIMNLQDTVQKLSEKIIDLAATNYLLPKTIYRMGDEDQPDYFKVIGEEGMKHPLGQELAERENAIVIKKSFRVKASIESALSYTEEGKRDTLRELYSAGLIDKRTLLEGFKFGNVGEILERTKEETNISMTETPDFQLLPDELKQHILEYLTQPEVMLQNPLARAETMEKQRKKARKSIKRS</sequence>
<comment type="caution">
    <text evidence="1">The sequence shown here is derived from an EMBL/GenBank/DDBJ whole genome shotgun (WGS) entry which is preliminary data.</text>
</comment>
<organism evidence="1">
    <name type="scientific">candidate division CPR3 bacterium</name>
    <dbReference type="NCBI Taxonomy" id="2268181"/>
    <lineage>
        <taxon>Bacteria</taxon>
        <taxon>Bacteria division CPR3</taxon>
    </lineage>
</organism>
<name>A0A7V3N4R9_UNCC3</name>